<keyword evidence="4" id="KW-0808">Transferase</keyword>
<dbReference type="GO" id="GO:0046872">
    <property type="term" value="F:metal ion binding"/>
    <property type="evidence" value="ECO:0007669"/>
    <property type="project" value="UniProtKB-KW"/>
</dbReference>
<name>A0A1U7YZU6_NELNU</name>
<reference evidence="4" key="1">
    <citation type="submission" date="2025-08" db="UniProtKB">
        <authorList>
            <consortium name="RefSeq"/>
        </authorList>
    </citation>
    <scope>IDENTIFICATION</scope>
</reference>
<proteinExistence type="predicted"/>
<dbReference type="Pfam" id="PF03492">
    <property type="entry name" value="Methyltransf_7"/>
    <property type="match status" value="1"/>
</dbReference>
<dbReference type="Gene3D" id="1.10.1200.270">
    <property type="entry name" value="Methyltransferase, alpha-helical capping domain"/>
    <property type="match status" value="1"/>
</dbReference>
<dbReference type="eggNOG" id="ENOG502QUIN">
    <property type="taxonomic scope" value="Eukaryota"/>
</dbReference>
<dbReference type="OMA" id="CFNIERI"/>
<dbReference type="PANTHER" id="PTHR31009">
    <property type="entry name" value="S-ADENOSYL-L-METHIONINE:CARBOXYL METHYLTRANSFERASE FAMILY PROTEIN"/>
    <property type="match status" value="1"/>
</dbReference>
<gene>
    <name evidence="4" type="primary">LOC104587742</name>
</gene>
<dbReference type="SUPFAM" id="SSF53335">
    <property type="entry name" value="S-adenosyl-L-methionine-dependent methyltransferases"/>
    <property type="match status" value="1"/>
</dbReference>
<keyword evidence="3" id="KW-1185">Reference proteome</keyword>
<keyword evidence="2" id="KW-0460">Magnesium</keyword>
<dbReference type="GO" id="GO:0032259">
    <property type="term" value="P:methylation"/>
    <property type="evidence" value="ECO:0000318"/>
    <property type="project" value="GO_Central"/>
</dbReference>
<organism evidence="3 4">
    <name type="scientific">Nelumbo nucifera</name>
    <name type="common">Sacred lotus</name>
    <dbReference type="NCBI Taxonomy" id="4432"/>
    <lineage>
        <taxon>Eukaryota</taxon>
        <taxon>Viridiplantae</taxon>
        <taxon>Streptophyta</taxon>
        <taxon>Embryophyta</taxon>
        <taxon>Tracheophyta</taxon>
        <taxon>Spermatophyta</taxon>
        <taxon>Magnoliopsida</taxon>
        <taxon>Proteales</taxon>
        <taxon>Nelumbonaceae</taxon>
        <taxon>Nelumbo</taxon>
    </lineage>
</organism>
<dbReference type="GeneID" id="104587742"/>
<keyword evidence="4" id="KW-0489">Methyltransferase</keyword>
<dbReference type="Proteomes" id="UP000189703">
    <property type="component" value="Unplaced"/>
</dbReference>
<evidence type="ECO:0000256" key="1">
    <source>
        <dbReference type="ARBA" id="ARBA00022723"/>
    </source>
</evidence>
<evidence type="ECO:0000313" key="4">
    <source>
        <dbReference type="RefSeq" id="XP_010243761.1"/>
    </source>
</evidence>
<keyword evidence="1" id="KW-0479">Metal-binding</keyword>
<dbReference type="AlphaFoldDB" id="A0A1U7YZU6"/>
<protein>
    <submittedName>
        <fullName evidence="4">Probable S-adenosylmethionine-dependent methyltransferase At5g38100 isoform X1</fullName>
    </submittedName>
</protein>
<dbReference type="InterPro" id="IPR005299">
    <property type="entry name" value="MeTrfase_7"/>
</dbReference>
<dbReference type="GO" id="GO:0008757">
    <property type="term" value="F:S-adenosylmethionine-dependent methyltransferase activity"/>
    <property type="evidence" value="ECO:0000318"/>
    <property type="project" value="GO_Central"/>
</dbReference>
<dbReference type="RefSeq" id="XP_010243761.1">
    <property type="nucleotide sequence ID" value="XM_010245459.2"/>
</dbReference>
<dbReference type="InterPro" id="IPR029063">
    <property type="entry name" value="SAM-dependent_MTases_sf"/>
</dbReference>
<dbReference type="OrthoDB" id="1523883at2759"/>
<evidence type="ECO:0000313" key="3">
    <source>
        <dbReference type="Proteomes" id="UP000189703"/>
    </source>
</evidence>
<sequence>MELAVVLVASRGGGRRFGRGAHYQTIKRLGLLLTQGSSQRPYMNIPPCIGNKREGLKRIKPLVYNGIQEMLDLDPSASDHVFRIADLGCSVGPNTYECVENIIEAVEHKYRCHGRLSSISMPEFQVFFNDHAANDFNTLFLNLPSHRHRRYMAAGVPGSFYGRLFPKKSLNFINSSYTLHWLSRVPKEVTDEKSPAWNKGRISYVDAPHQVSEAYTAQFGKDMEKFLVARADEMVSGGLMTLLIAGRPEGIAPADSVAIQIVNCLGSVLMDMTKQGLVNEALVDSFNLPIFFPTASELKEVIERNGSFSIQRMENLCISPMLHTSEHARIRSLNVRATIGDTVCKHFGSQIVDEVFDRYRQKLEELGKMPSFTEKYNELFVTYLKRN</sequence>
<dbReference type="InterPro" id="IPR042086">
    <property type="entry name" value="MeTrfase_capping"/>
</dbReference>
<dbReference type="Gene3D" id="3.40.50.150">
    <property type="entry name" value="Vaccinia Virus protein VP39"/>
    <property type="match status" value="1"/>
</dbReference>
<evidence type="ECO:0000256" key="2">
    <source>
        <dbReference type="ARBA" id="ARBA00022842"/>
    </source>
</evidence>
<accession>A0A1U7YZU6</accession>
<dbReference type="KEGG" id="nnu:104587742"/>